<evidence type="ECO:0000256" key="3">
    <source>
        <dbReference type="ARBA" id="ARBA00022801"/>
    </source>
</evidence>
<evidence type="ECO:0000256" key="2">
    <source>
        <dbReference type="ARBA" id="ARBA00022729"/>
    </source>
</evidence>
<evidence type="ECO:0000313" key="8">
    <source>
        <dbReference type="Ensembl" id="ENSMALP00000002742.1"/>
    </source>
</evidence>
<keyword evidence="3" id="KW-0378">Hydrolase</keyword>
<dbReference type="PANTHER" id="PTHR24252:SF7">
    <property type="entry name" value="HYALIN"/>
    <property type="match status" value="1"/>
</dbReference>
<dbReference type="GO" id="GO:0006508">
    <property type="term" value="P:proteolysis"/>
    <property type="evidence" value="ECO:0007669"/>
    <property type="project" value="UniProtKB-KW"/>
</dbReference>
<dbReference type="GeneID" id="109964759"/>
<evidence type="ECO:0000256" key="4">
    <source>
        <dbReference type="ARBA" id="ARBA00022825"/>
    </source>
</evidence>
<proteinExistence type="predicted"/>
<dbReference type="AlphaFoldDB" id="A0A3Q3IEW5"/>
<dbReference type="PROSITE" id="PS50240">
    <property type="entry name" value="TRYPSIN_DOM"/>
    <property type="match status" value="1"/>
</dbReference>
<dbReference type="PANTHER" id="PTHR24252">
    <property type="entry name" value="ACROSIN-RELATED"/>
    <property type="match status" value="1"/>
</dbReference>
<keyword evidence="1" id="KW-0645">Protease</keyword>
<evidence type="ECO:0000313" key="9">
    <source>
        <dbReference type="Proteomes" id="UP000261600"/>
    </source>
</evidence>
<keyword evidence="9" id="KW-1185">Reference proteome</keyword>
<dbReference type="InterPro" id="IPR009003">
    <property type="entry name" value="Peptidase_S1_PA"/>
</dbReference>
<evidence type="ECO:0000259" key="7">
    <source>
        <dbReference type="PROSITE" id="PS50240"/>
    </source>
</evidence>
<dbReference type="SUPFAM" id="SSF50494">
    <property type="entry name" value="Trypsin-like serine proteases"/>
    <property type="match status" value="1"/>
</dbReference>
<feature type="signal peptide" evidence="6">
    <location>
        <begin position="1"/>
        <end position="21"/>
    </location>
</feature>
<protein>
    <recommendedName>
        <fullName evidence="7">Peptidase S1 domain-containing protein</fullName>
    </recommendedName>
</protein>
<evidence type="ECO:0000256" key="6">
    <source>
        <dbReference type="SAM" id="SignalP"/>
    </source>
</evidence>
<reference evidence="8" key="2">
    <citation type="submission" date="2025-09" db="UniProtKB">
        <authorList>
            <consortium name="Ensembl"/>
        </authorList>
    </citation>
    <scope>IDENTIFICATION</scope>
</reference>
<reference evidence="8" key="1">
    <citation type="submission" date="2025-08" db="UniProtKB">
        <authorList>
            <consortium name="Ensembl"/>
        </authorList>
    </citation>
    <scope>IDENTIFICATION</scope>
</reference>
<name>A0A3Q3IEW5_MONAL</name>
<evidence type="ECO:0000256" key="1">
    <source>
        <dbReference type="ARBA" id="ARBA00022670"/>
    </source>
</evidence>
<keyword evidence="2 6" id="KW-0732">Signal</keyword>
<dbReference type="InterPro" id="IPR001254">
    <property type="entry name" value="Trypsin_dom"/>
</dbReference>
<dbReference type="Ensembl" id="ENSMALT00000002821.1">
    <property type="protein sequence ID" value="ENSMALP00000002742.1"/>
    <property type="gene ID" value="ENSMALG00000002052.1"/>
</dbReference>
<dbReference type="CDD" id="cd00190">
    <property type="entry name" value="Tryp_SPc"/>
    <property type="match status" value="1"/>
</dbReference>
<keyword evidence="5" id="KW-1015">Disulfide bond</keyword>
<feature type="domain" description="Peptidase S1" evidence="7">
    <location>
        <begin position="28"/>
        <end position="269"/>
    </location>
</feature>
<dbReference type="Pfam" id="PF00089">
    <property type="entry name" value="Trypsin"/>
    <property type="match status" value="1"/>
</dbReference>
<organism evidence="8 9">
    <name type="scientific">Monopterus albus</name>
    <name type="common">Swamp eel</name>
    <dbReference type="NCBI Taxonomy" id="43700"/>
    <lineage>
        <taxon>Eukaryota</taxon>
        <taxon>Metazoa</taxon>
        <taxon>Chordata</taxon>
        <taxon>Craniata</taxon>
        <taxon>Vertebrata</taxon>
        <taxon>Euteleostomi</taxon>
        <taxon>Actinopterygii</taxon>
        <taxon>Neopterygii</taxon>
        <taxon>Teleostei</taxon>
        <taxon>Neoteleostei</taxon>
        <taxon>Acanthomorphata</taxon>
        <taxon>Anabantaria</taxon>
        <taxon>Synbranchiformes</taxon>
        <taxon>Synbranchidae</taxon>
        <taxon>Monopterus</taxon>
    </lineage>
</organism>
<feature type="chain" id="PRO_5018623327" description="Peptidase S1 domain-containing protein" evidence="6">
    <location>
        <begin position="22"/>
        <end position="278"/>
    </location>
</feature>
<dbReference type="SMART" id="SM00020">
    <property type="entry name" value="Tryp_SPc"/>
    <property type="match status" value="1"/>
</dbReference>
<dbReference type="RefSeq" id="XP_020463957.1">
    <property type="nucleotide sequence ID" value="XM_020608301.1"/>
</dbReference>
<keyword evidence="4" id="KW-0720">Serine protease</keyword>
<dbReference type="PRINTS" id="PR00722">
    <property type="entry name" value="CHYMOTRYPSIN"/>
</dbReference>
<sequence>MVFCKLLTVLVLIHNIGGLFGAEVRVSIVGGEDAPKGRWPWMVHLNITDASKKKNWRCGGTILNEQWVLTAAHCWDEYPPPSEHRSMVWVGSHSLQRKSEKYMNIGSCILGPGYYRHSSYYVNDIALVKLRKKIKFKENVQAVNLPTTEDTFGPSSECWIIGWGHVENGVPLQDPETLQQLKISIIPSKVCKVQYPELTSNMLCAGDMAGGKDACEGDYGGPLVCRTARGFVQVGIMSYGSRKGCALPGRPGVYTQVSKYLSFINENIHHAEEASTEV</sequence>
<dbReference type="InterPro" id="IPR001314">
    <property type="entry name" value="Peptidase_S1A"/>
</dbReference>
<dbReference type="GO" id="GO:0004252">
    <property type="term" value="F:serine-type endopeptidase activity"/>
    <property type="evidence" value="ECO:0007669"/>
    <property type="project" value="InterPro"/>
</dbReference>
<evidence type="ECO:0000256" key="5">
    <source>
        <dbReference type="ARBA" id="ARBA00023157"/>
    </source>
</evidence>
<dbReference type="InterPro" id="IPR018114">
    <property type="entry name" value="TRYPSIN_HIS"/>
</dbReference>
<dbReference type="InterPro" id="IPR043504">
    <property type="entry name" value="Peptidase_S1_PA_chymotrypsin"/>
</dbReference>
<dbReference type="Gene3D" id="2.40.10.10">
    <property type="entry name" value="Trypsin-like serine proteases"/>
    <property type="match status" value="1"/>
</dbReference>
<dbReference type="FunFam" id="2.40.10.10:FF:000024">
    <property type="entry name" value="Serine protease 53"/>
    <property type="match status" value="1"/>
</dbReference>
<dbReference type="STRING" id="43700.ENSMALP00000002742"/>
<dbReference type="Proteomes" id="UP000261600">
    <property type="component" value="Unplaced"/>
</dbReference>
<dbReference type="OrthoDB" id="10002959at2759"/>
<accession>A0A3Q3IEW5</accession>
<dbReference type="KEGG" id="malb:109964759"/>
<dbReference type="PROSITE" id="PS00134">
    <property type="entry name" value="TRYPSIN_HIS"/>
    <property type="match status" value="1"/>
</dbReference>